<evidence type="ECO:0000313" key="4">
    <source>
        <dbReference type="EMBL" id="SOU40205.1"/>
    </source>
</evidence>
<name>A0A2K4X7A1_PSEVC</name>
<dbReference type="Pfam" id="PF01471">
    <property type="entry name" value="PG_binding_1"/>
    <property type="match status" value="1"/>
</dbReference>
<dbReference type="Proteomes" id="UP000238288">
    <property type="component" value="Chromosome PCAR9a"/>
</dbReference>
<evidence type="ECO:0000313" key="6">
    <source>
        <dbReference type="Proteomes" id="UP000615003"/>
    </source>
</evidence>
<dbReference type="EMBL" id="AQGW01000018">
    <property type="protein sequence ID" value="MBE0382416.1"/>
    <property type="molecule type" value="Genomic_DNA"/>
</dbReference>
<feature type="domain" description="Peptidoglycan binding-like" evidence="1">
    <location>
        <begin position="42"/>
        <end position="81"/>
    </location>
</feature>
<sequence length="299" mass="33383">MNNNAVVSALTGVTDLFGGFSLQRGDNDKKQIWEGKSHIANHSFVSELQILLNKLGTYKSKIDGDFGLKTTHALKLFQWNAKSAPYRLKNLRVINQLPTFKGSTSGQTDKATRRELNIWAASNFRCTGDLLRLREATFTNIELNPNFKLIANQNVLKGEFVVSATLITEIKAMNIEAKKLGLKLVLNQTIRQLGISPSGAVVTPAKRSQHYIGHALDLNIVDGSNWNNSTAFKTKSATTSAVKFIDIMKKRGLRWGGDFTRMDSPHFDKQLSASTFDYEAKHFFNQSSISNNQMIPLFI</sequence>
<dbReference type="GeneID" id="93662844"/>
<dbReference type="Pfam" id="PF13539">
    <property type="entry name" value="Peptidase_M15_4"/>
    <property type="match status" value="1"/>
</dbReference>
<organism evidence="4 5">
    <name type="scientific">Pseudoalteromonas carrageenovora IAM 12662</name>
    <dbReference type="NCBI Taxonomy" id="1314868"/>
    <lineage>
        <taxon>Bacteria</taxon>
        <taxon>Pseudomonadati</taxon>
        <taxon>Pseudomonadota</taxon>
        <taxon>Gammaproteobacteria</taxon>
        <taxon>Alteromonadales</taxon>
        <taxon>Pseudoalteromonadaceae</taxon>
        <taxon>Pseudoalteromonas</taxon>
    </lineage>
</organism>
<dbReference type="InterPro" id="IPR002477">
    <property type="entry name" value="Peptidoglycan-bd-like"/>
</dbReference>
<evidence type="ECO:0000313" key="5">
    <source>
        <dbReference type="Proteomes" id="UP000238288"/>
    </source>
</evidence>
<dbReference type="OrthoDB" id="490494at2"/>
<evidence type="ECO:0008006" key="7">
    <source>
        <dbReference type="Google" id="ProtNLM"/>
    </source>
</evidence>
<protein>
    <recommendedName>
        <fullName evidence="7">Peptidase M15C domain-containing protein</fullName>
    </recommendedName>
</protein>
<proteinExistence type="predicted"/>
<dbReference type="Gene3D" id="3.30.1380.10">
    <property type="match status" value="1"/>
</dbReference>
<dbReference type="GO" id="GO:0008233">
    <property type="term" value="F:peptidase activity"/>
    <property type="evidence" value="ECO:0007669"/>
    <property type="project" value="InterPro"/>
</dbReference>
<dbReference type="InterPro" id="IPR039561">
    <property type="entry name" value="Peptidase_M15C"/>
</dbReference>
<dbReference type="Proteomes" id="UP000615003">
    <property type="component" value="Unassembled WGS sequence"/>
</dbReference>
<dbReference type="SUPFAM" id="SSF47090">
    <property type="entry name" value="PGBD-like"/>
    <property type="match status" value="1"/>
</dbReference>
<dbReference type="AlphaFoldDB" id="A0A2K4X7A1"/>
<dbReference type="SUPFAM" id="SSF55166">
    <property type="entry name" value="Hedgehog/DD-peptidase"/>
    <property type="match status" value="1"/>
</dbReference>
<gene>
    <name evidence="4" type="ORF">PCAR9_A20638</name>
    <name evidence="3" type="ORF">PCARR_a0739</name>
</gene>
<dbReference type="RefSeq" id="WP_104642199.1">
    <property type="nucleotide sequence ID" value="NZ_AQGW01000018.1"/>
</dbReference>
<evidence type="ECO:0000313" key="3">
    <source>
        <dbReference type="EMBL" id="MBE0382416.1"/>
    </source>
</evidence>
<dbReference type="InterPro" id="IPR009045">
    <property type="entry name" value="Zn_M74/Hedgehog-like"/>
</dbReference>
<reference evidence="3 6" key="1">
    <citation type="submission" date="2015-06" db="EMBL/GenBank/DDBJ databases">
        <title>Genome sequence of Pseudoalteromonas carrageenovora.</title>
        <authorList>
            <person name="Xie B.-B."/>
            <person name="Rong J.-C."/>
            <person name="Qin Q.-L."/>
            <person name="Zhang Y.-Z."/>
        </authorList>
    </citation>
    <scope>NUCLEOTIDE SEQUENCE [LARGE SCALE GENOMIC DNA]</scope>
    <source>
        <strain evidence="3 6">IAM 12662</strain>
    </source>
</reference>
<reference evidence="4 5" key="2">
    <citation type="submission" date="2017-11" db="EMBL/GenBank/DDBJ databases">
        <authorList>
            <person name="Han C.G."/>
        </authorList>
    </citation>
    <scope>NUCLEOTIDE SEQUENCE [LARGE SCALE GENOMIC DNA]</scope>
    <source>
        <strain evidence="5">ATCC 43555</strain>
        <strain evidence="4">ATCC43555</strain>
    </source>
</reference>
<dbReference type="EMBL" id="LT965928">
    <property type="protein sequence ID" value="SOU40205.1"/>
    <property type="molecule type" value="Genomic_DNA"/>
</dbReference>
<dbReference type="Gene3D" id="1.10.101.10">
    <property type="entry name" value="PGBD-like superfamily/PGBD"/>
    <property type="match status" value="1"/>
</dbReference>
<feature type="domain" description="Peptidase M15C" evidence="2">
    <location>
        <begin position="205"/>
        <end position="268"/>
    </location>
</feature>
<dbReference type="InterPro" id="IPR036365">
    <property type="entry name" value="PGBD-like_sf"/>
</dbReference>
<accession>A0A2K4X7A1</accession>
<evidence type="ECO:0000259" key="2">
    <source>
        <dbReference type="Pfam" id="PF13539"/>
    </source>
</evidence>
<dbReference type="InterPro" id="IPR036366">
    <property type="entry name" value="PGBDSf"/>
</dbReference>
<evidence type="ECO:0000259" key="1">
    <source>
        <dbReference type="Pfam" id="PF01471"/>
    </source>
</evidence>
<keyword evidence="6" id="KW-1185">Reference proteome</keyword>